<feature type="region of interest" description="Disordered" evidence="1">
    <location>
        <begin position="59"/>
        <end position="100"/>
    </location>
</feature>
<feature type="region of interest" description="Disordered" evidence="1">
    <location>
        <begin position="122"/>
        <end position="151"/>
    </location>
</feature>
<evidence type="ECO:0000313" key="3">
    <source>
        <dbReference type="Proteomes" id="UP000030108"/>
    </source>
</evidence>
<protein>
    <submittedName>
        <fullName evidence="2">Uncharacterized protein</fullName>
    </submittedName>
</protein>
<organism evidence="2 3">
    <name type="scientific">Rhizoctonia solani AG-3 Rhs1AP</name>
    <dbReference type="NCBI Taxonomy" id="1086054"/>
    <lineage>
        <taxon>Eukaryota</taxon>
        <taxon>Fungi</taxon>
        <taxon>Dikarya</taxon>
        <taxon>Basidiomycota</taxon>
        <taxon>Agaricomycotina</taxon>
        <taxon>Agaricomycetes</taxon>
        <taxon>Cantharellales</taxon>
        <taxon>Ceratobasidiaceae</taxon>
        <taxon>Rhizoctonia</taxon>
    </lineage>
</organism>
<reference evidence="3" key="1">
    <citation type="journal article" date="2014" name="Genome Announc.">
        <title>Draft genome sequence of the plant-pathogenic soil fungus Rhizoctonia solani anastomosis group 3 strain Rhs1AP.</title>
        <authorList>
            <person name="Cubeta M.A."/>
            <person name="Thomas E."/>
            <person name="Dean R.A."/>
            <person name="Jabaji S."/>
            <person name="Neate S.M."/>
            <person name="Tavantzis S."/>
            <person name="Toda T."/>
            <person name="Vilgalys R."/>
            <person name="Bharathan N."/>
            <person name="Fedorova-Abrams N."/>
            <person name="Pakala S.B."/>
            <person name="Pakala S.M."/>
            <person name="Zafar N."/>
            <person name="Joardar V."/>
            <person name="Losada L."/>
            <person name="Nierman W.C."/>
        </authorList>
    </citation>
    <scope>NUCLEOTIDE SEQUENCE [LARGE SCALE GENOMIC DNA]</scope>
    <source>
        <strain evidence="3">AG-3</strain>
    </source>
</reference>
<feature type="region of interest" description="Disordered" evidence="1">
    <location>
        <begin position="171"/>
        <end position="192"/>
    </location>
</feature>
<evidence type="ECO:0000313" key="2">
    <source>
        <dbReference type="EMBL" id="EUC55232.1"/>
    </source>
</evidence>
<sequence length="263" mass="28369">MPPSTYRRKTQSQPSAEEMETTYQAYLHWDLPSSTVASAAHSQSQQQVTIDNAGYGLLEPVAEDSGNSNFSVTLSGQSAPQSQQQQVPGDFTPGAGAGTNEWYQQQNNTVYSDYSGLSAAQLSSPARSTPSQQSFSFPANPNPNTFDSSTGFHQLYYPDRHLPRFDFPGSTEQYTSSAPPTDMHYMSSPEQQYHRTQPIFSATSQAPLLGRQNITTGQSAPLTIVSPIKITSQESAGFNTGWGTVDPNVIAPDGSGSVGLSRL</sequence>
<dbReference type="EMBL" id="JATN01000322">
    <property type="protein sequence ID" value="EUC55232.1"/>
    <property type="molecule type" value="Genomic_DNA"/>
</dbReference>
<evidence type="ECO:0000256" key="1">
    <source>
        <dbReference type="SAM" id="MobiDB-lite"/>
    </source>
</evidence>
<proteinExistence type="predicted"/>
<comment type="caution">
    <text evidence="2">The sequence shown here is derived from an EMBL/GenBank/DDBJ whole genome shotgun (WGS) entry which is preliminary data.</text>
</comment>
<dbReference type="AlphaFoldDB" id="X8IZW8"/>
<feature type="compositionally biased region" description="Low complexity" evidence="1">
    <location>
        <begin position="75"/>
        <end position="86"/>
    </location>
</feature>
<accession>X8IZW8</accession>
<name>X8IZW8_9AGAM</name>
<feature type="compositionally biased region" description="Polar residues" evidence="1">
    <location>
        <begin position="65"/>
        <end position="74"/>
    </location>
</feature>
<dbReference type="Proteomes" id="UP000030108">
    <property type="component" value="Unassembled WGS sequence"/>
</dbReference>
<gene>
    <name evidence="2" type="ORF">RSOL_103460</name>
</gene>